<dbReference type="EMBL" id="KN837290">
    <property type="protein sequence ID" value="KIJ29134.1"/>
    <property type="molecule type" value="Genomic_DNA"/>
</dbReference>
<proteinExistence type="predicted"/>
<evidence type="ECO:0000313" key="2">
    <source>
        <dbReference type="EMBL" id="KIJ29134.1"/>
    </source>
</evidence>
<name>A0A0C9U4F3_SPHS4</name>
<sequence length="120" mass="13661">MESQTTASDDILLTKRHIEVDSDVDITVDYEKSNTGWTKHPELYFPDGTVVLLCDDTLFKVYAGILSVQSEIFRDMFSLTAHQPVEIEKHDGCPLVRLADDKEELAHFLKALLYTEKDSL</sequence>
<dbReference type="OrthoDB" id="2757422at2759"/>
<reference evidence="2 3" key="1">
    <citation type="submission" date="2014-06" db="EMBL/GenBank/DDBJ databases">
        <title>Evolutionary Origins and Diversification of the Mycorrhizal Mutualists.</title>
        <authorList>
            <consortium name="DOE Joint Genome Institute"/>
            <consortium name="Mycorrhizal Genomics Consortium"/>
            <person name="Kohler A."/>
            <person name="Kuo A."/>
            <person name="Nagy L.G."/>
            <person name="Floudas D."/>
            <person name="Copeland A."/>
            <person name="Barry K.W."/>
            <person name="Cichocki N."/>
            <person name="Veneault-Fourrey C."/>
            <person name="LaButti K."/>
            <person name="Lindquist E.A."/>
            <person name="Lipzen A."/>
            <person name="Lundell T."/>
            <person name="Morin E."/>
            <person name="Murat C."/>
            <person name="Riley R."/>
            <person name="Ohm R."/>
            <person name="Sun H."/>
            <person name="Tunlid A."/>
            <person name="Henrissat B."/>
            <person name="Grigoriev I.V."/>
            <person name="Hibbett D.S."/>
            <person name="Martin F."/>
        </authorList>
    </citation>
    <scope>NUCLEOTIDE SEQUENCE [LARGE SCALE GENOMIC DNA]</scope>
    <source>
        <strain evidence="2 3">SS14</strain>
    </source>
</reference>
<evidence type="ECO:0000259" key="1">
    <source>
        <dbReference type="PROSITE" id="PS50097"/>
    </source>
</evidence>
<dbReference type="AlphaFoldDB" id="A0A0C9U4F3"/>
<feature type="domain" description="BTB" evidence="1">
    <location>
        <begin position="48"/>
        <end position="120"/>
    </location>
</feature>
<evidence type="ECO:0000313" key="3">
    <source>
        <dbReference type="Proteomes" id="UP000054279"/>
    </source>
</evidence>
<organism evidence="2 3">
    <name type="scientific">Sphaerobolus stellatus (strain SS14)</name>
    <dbReference type="NCBI Taxonomy" id="990650"/>
    <lineage>
        <taxon>Eukaryota</taxon>
        <taxon>Fungi</taxon>
        <taxon>Dikarya</taxon>
        <taxon>Basidiomycota</taxon>
        <taxon>Agaricomycotina</taxon>
        <taxon>Agaricomycetes</taxon>
        <taxon>Phallomycetidae</taxon>
        <taxon>Geastrales</taxon>
        <taxon>Sphaerobolaceae</taxon>
        <taxon>Sphaerobolus</taxon>
    </lineage>
</organism>
<dbReference type="Proteomes" id="UP000054279">
    <property type="component" value="Unassembled WGS sequence"/>
</dbReference>
<gene>
    <name evidence="2" type="ORF">M422DRAFT_269564</name>
</gene>
<accession>A0A0C9U4F3</accession>
<keyword evidence="3" id="KW-1185">Reference proteome</keyword>
<protein>
    <recommendedName>
        <fullName evidence="1">BTB domain-containing protein</fullName>
    </recommendedName>
</protein>
<dbReference type="PROSITE" id="PS50097">
    <property type="entry name" value="BTB"/>
    <property type="match status" value="1"/>
</dbReference>
<dbReference type="HOGENOM" id="CLU_2051140_0_0_1"/>
<dbReference type="InterPro" id="IPR000210">
    <property type="entry name" value="BTB/POZ_dom"/>
</dbReference>